<sequence length="959" mass="105641">MQRLMGLFVYEPPLTLPSACTTSPDVKYRTSAVLVALNSLSPSPTFKTITLANANALGGGGVYRTSTNTLLITWPIPATRQLDPRSNFARVTPQRESKTSPSPNVLTFYDAPLNSQLDIFSNMKALRLMRRKSFGEDRAKREGHEAPPAMAPPMPTHQQRDFGTLRPPAHSNTMPDIRFSGFDFDNLIHDATKRATADTNFAPRTGAWNKSSTLPSSPHQGSRLKKYSPPPNLASQQAVQMHRSPRAEVERPRVTEAQLLAKQHSSKKRDSSIPGSTSPNVSCPPTMNAKSKDRRSSQGAVGPTKPDRASLIKPKSDSGRLSKRFERDAREQESSIRAEEARRLAAEQRKADKEKLEREQMQRELVHRLEMEQAQMDAAAVQERGRLAALAAREERLRKQTSASVLAAPPKSSARGPHPPSASGPRDATLRRSASATTTQDAAAPRPIAMRGATQTESDAPHAPSVSFQSPAGERQIRVGGVNGTATCPQDAKPKKMKRTTSRFDRAVAKGSRGQTAPLSPRSEGHVQEVVQLSMQETQARLAAGQPRKDRRTMSKPAKTFGVGWSCAGTADPALAVSHRRCVQYVVLRPRDSMDENGQRGSRGKGKGRYQTDAHTPPMSIAGSEGSSTSPLQQRAEEEEEEEEDDGLVETTEERWFSDLGEHIWTRTTPDVIARLVEHLDFADVKALHQTCSSIRQTLGQLAGREVTLRRFLAPLGYRTWQPTRRDQPPVDPLPLSLSDCEAFLLSYDVAPEYAAVAQQYISDRRALDPSIPRLALATVRAYNRSWCNVLLFPPSYFHNVLRSSSGSPVCYLDILPWRDALLSSMRLVQDHIETTTPHGRYRVAKWLYRAAVNVTGGQIISDEGLQVVDEGWHGRLVIETEGTSEHAKALIARCAGPTATPASRAALLACVINEAGRTNAKFEPPATRDAQGAKVETTSPWMILRERSRPGEIWLRPL</sequence>
<name>A0A0P1BE56_9BASI</name>
<evidence type="ECO:0000313" key="2">
    <source>
        <dbReference type="EMBL" id="CEH14393.1"/>
    </source>
</evidence>
<dbReference type="STRING" id="401625.A0A0P1BE56"/>
<proteinExistence type="predicted"/>
<dbReference type="Proteomes" id="UP000054845">
    <property type="component" value="Unassembled WGS sequence"/>
</dbReference>
<feature type="compositionally biased region" description="Polar residues" evidence="1">
    <location>
        <begin position="273"/>
        <end position="289"/>
    </location>
</feature>
<feature type="compositionally biased region" description="Basic and acidic residues" evidence="1">
    <location>
        <begin position="245"/>
        <end position="254"/>
    </location>
</feature>
<feature type="compositionally biased region" description="Low complexity" evidence="1">
    <location>
        <begin position="431"/>
        <end position="444"/>
    </location>
</feature>
<feature type="compositionally biased region" description="Basic and acidic residues" evidence="1">
    <location>
        <begin position="305"/>
        <end position="358"/>
    </location>
</feature>
<feature type="region of interest" description="Disordered" evidence="1">
    <location>
        <begin position="453"/>
        <end position="472"/>
    </location>
</feature>
<feature type="region of interest" description="Disordered" evidence="1">
    <location>
        <begin position="593"/>
        <end position="650"/>
    </location>
</feature>
<evidence type="ECO:0000313" key="3">
    <source>
        <dbReference type="Proteomes" id="UP000054845"/>
    </source>
</evidence>
<organism evidence="2 3">
    <name type="scientific">Ceraceosorus bombacis</name>
    <dbReference type="NCBI Taxonomy" id="401625"/>
    <lineage>
        <taxon>Eukaryota</taxon>
        <taxon>Fungi</taxon>
        <taxon>Dikarya</taxon>
        <taxon>Basidiomycota</taxon>
        <taxon>Ustilaginomycotina</taxon>
        <taxon>Exobasidiomycetes</taxon>
        <taxon>Ceraceosorales</taxon>
        <taxon>Ceraceosoraceae</taxon>
        <taxon>Ceraceosorus</taxon>
    </lineage>
</organism>
<feature type="region of interest" description="Disordered" evidence="1">
    <location>
        <begin position="198"/>
        <end position="358"/>
    </location>
</feature>
<dbReference type="EMBL" id="CCYA01000243">
    <property type="protein sequence ID" value="CEH14393.1"/>
    <property type="molecule type" value="Genomic_DNA"/>
</dbReference>
<feature type="compositionally biased region" description="Acidic residues" evidence="1">
    <location>
        <begin position="637"/>
        <end position="648"/>
    </location>
</feature>
<reference evidence="2 3" key="1">
    <citation type="submission" date="2014-09" db="EMBL/GenBank/DDBJ databases">
        <authorList>
            <person name="Magalhaes I.L.F."/>
            <person name="Oliveira U."/>
            <person name="Santos F.R."/>
            <person name="Vidigal T.H.D.A."/>
            <person name="Brescovit A.D."/>
            <person name="Santos A.J."/>
        </authorList>
    </citation>
    <scope>NUCLEOTIDE SEQUENCE [LARGE SCALE GENOMIC DNA]</scope>
</reference>
<feature type="region of interest" description="Disordered" evidence="1">
    <location>
        <begin position="399"/>
        <end position="447"/>
    </location>
</feature>
<dbReference type="OrthoDB" id="3365519at2759"/>
<dbReference type="AlphaFoldDB" id="A0A0P1BE56"/>
<feature type="region of interest" description="Disordered" evidence="1">
    <location>
        <begin position="135"/>
        <end position="158"/>
    </location>
</feature>
<evidence type="ECO:0000256" key="1">
    <source>
        <dbReference type="SAM" id="MobiDB-lite"/>
    </source>
</evidence>
<feature type="region of interest" description="Disordered" evidence="1">
    <location>
        <begin position="480"/>
        <end position="525"/>
    </location>
</feature>
<protein>
    <recommendedName>
        <fullName evidence="4">F-box domain</fullName>
    </recommendedName>
</protein>
<feature type="compositionally biased region" description="Basic and acidic residues" evidence="1">
    <location>
        <begin position="135"/>
        <end position="145"/>
    </location>
</feature>
<evidence type="ECO:0008006" key="4">
    <source>
        <dbReference type="Google" id="ProtNLM"/>
    </source>
</evidence>
<accession>A0A0P1BE56</accession>
<keyword evidence="3" id="KW-1185">Reference proteome</keyword>
<feature type="compositionally biased region" description="Polar residues" evidence="1">
    <location>
        <begin position="208"/>
        <end position="220"/>
    </location>
</feature>